<dbReference type="EMBL" id="LDRX01000040">
    <property type="protein sequence ID" value="KTS82826.1"/>
    <property type="molecule type" value="Genomic_DNA"/>
</dbReference>
<proteinExistence type="predicted"/>
<reference evidence="1 2" key="1">
    <citation type="journal article" date="2016" name="Front. Microbiol.">
        <title>Genomic Resource of Rice Seed Associated Bacteria.</title>
        <authorList>
            <person name="Midha S."/>
            <person name="Bansal K."/>
            <person name="Sharma S."/>
            <person name="Kumar N."/>
            <person name="Patil P.P."/>
            <person name="Chaudhry V."/>
            <person name="Patil P.B."/>
        </authorList>
    </citation>
    <scope>NUCLEOTIDE SEQUENCE [LARGE SCALE GENOMIC DNA]</scope>
    <source>
        <strain evidence="1 2">NS115</strain>
    </source>
</reference>
<keyword evidence="2" id="KW-1185">Reference proteome</keyword>
<evidence type="ECO:0000313" key="1">
    <source>
        <dbReference type="EMBL" id="KTS82826.1"/>
    </source>
</evidence>
<organism evidence="1 2">
    <name type="scientific">Paenibacillus jamilae</name>
    <dbReference type="NCBI Taxonomy" id="114136"/>
    <lineage>
        <taxon>Bacteria</taxon>
        <taxon>Bacillati</taxon>
        <taxon>Bacillota</taxon>
        <taxon>Bacilli</taxon>
        <taxon>Bacillales</taxon>
        <taxon>Paenibacillaceae</taxon>
        <taxon>Paenibacillus</taxon>
    </lineage>
</organism>
<sequence length="75" mass="8482">MVNEKNKRLELAQCQNQYLVIKHSDVGLVWVYEFVGPQHATEGFYDTKCNHLSALNLSAKRFEAPANAGSLLFVQ</sequence>
<accession>A0ACC4ZVV2</accession>
<comment type="caution">
    <text evidence="1">The sequence shown here is derived from an EMBL/GenBank/DDBJ whole genome shotgun (WGS) entry which is preliminary data.</text>
</comment>
<gene>
    <name evidence="1" type="ORF">NS115_10270</name>
</gene>
<evidence type="ECO:0000313" key="2">
    <source>
        <dbReference type="Proteomes" id="UP000074866"/>
    </source>
</evidence>
<name>A0ACC4ZVV2_9BACL</name>
<protein>
    <submittedName>
        <fullName evidence="1">Uncharacterized protein</fullName>
    </submittedName>
</protein>
<dbReference type="Proteomes" id="UP000074866">
    <property type="component" value="Unassembled WGS sequence"/>
</dbReference>